<reference evidence="1" key="1">
    <citation type="submission" date="2022-04" db="EMBL/GenBank/DDBJ databases">
        <title>Genome of the entomopathogenic fungus Entomophthora muscae.</title>
        <authorList>
            <person name="Elya C."/>
            <person name="Lovett B.R."/>
            <person name="Lee E."/>
            <person name="Macias A.M."/>
            <person name="Hajek A.E."/>
            <person name="De Bivort B.L."/>
            <person name="Kasson M.T."/>
            <person name="De Fine Licht H.H."/>
            <person name="Stajich J.E."/>
        </authorList>
    </citation>
    <scope>NUCLEOTIDE SEQUENCE</scope>
    <source>
        <strain evidence="1">Berkeley</strain>
    </source>
</reference>
<gene>
    <name evidence="1" type="ORF">DSO57_1024258</name>
</gene>
<name>A0ACC2RH93_9FUNG</name>
<comment type="caution">
    <text evidence="1">The sequence shown here is derived from an EMBL/GenBank/DDBJ whole genome shotgun (WGS) entry which is preliminary data.</text>
</comment>
<organism evidence="1 2">
    <name type="scientific">Entomophthora muscae</name>
    <dbReference type="NCBI Taxonomy" id="34485"/>
    <lineage>
        <taxon>Eukaryota</taxon>
        <taxon>Fungi</taxon>
        <taxon>Fungi incertae sedis</taxon>
        <taxon>Zoopagomycota</taxon>
        <taxon>Entomophthoromycotina</taxon>
        <taxon>Entomophthoromycetes</taxon>
        <taxon>Entomophthorales</taxon>
        <taxon>Entomophthoraceae</taxon>
        <taxon>Entomophthora</taxon>
    </lineage>
</organism>
<evidence type="ECO:0000313" key="1">
    <source>
        <dbReference type="EMBL" id="KAJ9049453.1"/>
    </source>
</evidence>
<evidence type="ECO:0000313" key="2">
    <source>
        <dbReference type="Proteomes" id="UP001165960"/>
    </source>
</evidence>
<dbReference type="Proteomes" id="UP001165960">
    <property type="component" value="Unassembled WGS sequence"/>
</dbReference>
<proteinExistence type="predicted"/>
<accession>A0ACC2RH93</accession>
<dbReference type="EMBL" id="QTSX02007230">
    <property type="protein sequence ID" value="KAJ9049453.1"/>
    <property type="molecule type" value="Genomic_DNA"/>
</dbReference>
<protein>
    <submittedName>
        <fullName evidence="1">Uncharacterized protein</fullName>
    </submittedName>
</protein>
<keyword evidence="2" id="KW-1185">Reference proteome</keyword>
<sequence length="61" mass="6848">MLALNALTLFVLILCYADFGKGLLEQIQLHRTRSGLKEARAMVSYDTGAPPIVIQSRWELD</sequence>